<dbReference type="InterPro" id="IPR017941">
    <property type="entry name" value="Rieske_2Fe-2S"/>
</dbReference>
<dbReference type="InParanoid" id="A0A1I4GN52"/>
<dbReference type="SUPFAM" id="SSF50022">
    <property type="entry name" value="ISP domain"/>
    <property type="match status" value="1"/>
</dbReference>
<dbReference type="GO" id="GO:0004497">
    <property type="term" value="F:monooxygenase activity"/>
    <property type="evidence" value="ECO:0007669"/>
    <property type="project" value="UniProtKB-ARBA"/>
</dbReference>
<evidence type="ECO:0000313" key="7">
    <source>
        <dbReference type="Proteomes" id="UP000199152"/>
    </source>
</evidence>
<dbReference type="PROSITE" id="PS51296">
    <property type="entry name" value="RIESKE"/>
    <property type="match status" value="1"/>
</dbReference>
<dbReference type="GO" id="GO:0046872">
    <property type="term" value="F:metal ion binding"/>
    <property type="evidence" value="ECO:0007669"/>
    <property type="project" value="UniProtKB-KW"/>
</dbReference>
<dbReference type="CDD" id="cd03528">
    <property type="entry name" value="Rieske_RO_ferredoxin"/>
    <property type="match status" value="1"/>
</dbReference>
<dbReference type="InterPro" id="IPR036922">
    <property type="entry name" value="Rieske_2Fe-2S_sf"/>
</dbReference>
<dbReference type="GO" id="GO:0051537">
    <property type="term" value="F:2 iron, 2 sulfur cluster binding"/>
    <property type="evidence" value="ECO:0007669"/>
    <property type="project" value="UniProtKB-KW"/>
</dbReference>
<sequence>MSAVSSMTQVYVCGVEDVPVGEGLRVESDELPEPVAVFNDEGRFYALSDTCSHATASLAEGEVKDCQVECPLHWARFDLETGRARSLPALLPVRAYPVTVLDGRVYVTVPGGGAS</sequence>
<feature type="domain" description="Rieske" evidence="5">
    <location>
        <begin position="10"/>
        <end position="107"/>
    </location>
</feature>
<name>A0A1I4GN52_9ACTN</name>
<proteinExistence type="predicted"/>
<dbReference type="Gene3D" id="2.102.10.10">
    <property type="entry name" value="Rieske [2Fe-2S] iron-sulphur domain"/>
    <property type="match status" value="1"/>
</dbReference>
<keyword evidence="6" id="KW-0560">Oxidoreductase</keyword>
<evidence type="ECO:0000256" key="3">
    <source>
        <dbReference type="ARBA" id="ARBA00023004"/>
    </source>
</evidence>
<dbReference type="GO" id="GO:0016705">
    <property type="term" value="F:oxidoreductase activity, acting on paired donors, with incorporation or reduction of molecular oxygen"/>
    <property type="evidence" value="ECO:0007669"/>
    <property type="project" value="UniProtKB-ARBA"/>
</dbReference>
<dbReference type="Pfam" id="PF00355">
    <property type="entry name" value="Rieske"/>
    <property type="match status" value="1"/>
</dbReference>
<keyword evidence="4" id="KW-0411">Iron-sulfur</keyword>
<protein>
    <submittedName>
        <fullName evidence="6">Ferredoxin subunit of nitrite reductase or a ring-hydroxylating dioxygenase</fullName>
    </submittedName>
</protein>
<dbReference type="NCBIfam" id="NF007422">
    <property type="entry name" value="PRK09965.1"/>
    <property type="match status" value="1"/>
</dbReference>
<keyword evidence="3" id="KW-0408">Iron</keyword>
<keyword evidence="2" id="KW-0479">Metal-binding</keyword>
<dbReference type="RefSeq" id="WP_245753668.1">
    <property type="nucleotide sequence ID" value="NZ_FOSW01000009.1"/>
</dbReference>
<accession>A0A1I4GN52</accession>
<dbReference type="PANTHER" id="PTHR21496:SF23">
    <property type="entry name" value="3-PHENYLPROPIONATE_CINNAMIC ACID DIOXYGENASE FERREDOXIN SUBUNIT"/>
    <property type="match status" value="1"/>
</dbReference>
<dbReference type="STRING" id="504800.SAMN04488085_10974"/>
<keyword evidence="1" id="KW-0001">2Fe-2S</keyword>
<dbReference type="AlphaFoldDB" id="A0A1I4GN52"/>
<evidence type="ECO:0000256" key="2">
    <source>
        <dbReference type="ARBA" id="ARBA00022723"/>
    </source>
</evidence>
<evidence type="ECO:0000256" key="4">
    <source>
        <dbReference type="ARBA" id="ARBA00023014"/>
    </source>
</evidence>
<dbReference type="PANTHER" id="PTHR21496">
    <property type="entry name" value="FERREDOXIN-RELATED"/>
    <property type="match status" value="1"/>
</dbReference>
<keyword evidence="6" id="KW-0223">Dioxygenase</keyword>
<evidence type="ECO:0000256" key="1">
    <source>
        <dbReference type="ARBA" id="ARBA00022714"/>
    </source>
</evidence>
<keyword evidence="7" id="KW-1185">Reference proteome</keyword>
<dbReference type="Proteomes" id="UP000199152">
    <property type="component" value="Unassembled WGS sequence"/>
</dbReference>
<dbReference type="GO" id="GO:0051213">
    <property type="term" value="F:dioxygenase activity"/>
    <property type="evidence" value="ECO:0007669"/>
    <property type="project" value="UniProtKB-KW"/>
</dbReference>
<dbReference type="EMBL" id="FOSW01000009">
    <property type="protein sequence ID" value="SFL30910.1"/>
    <property type="molecule type" value="Genomic_DNA"/>
</dbReference>
<reference evidence="6 7" key="1">
    <citation type="submission" date="2016-10" db="EMBL/GenBank/DDBJ databases">
        <authorList>
            <person name="de Groot N.N."/>
        </authorList>
    </citation>
    <scope>NUCLEOTIDE SEQUENCE [LARGE SCALE GENOMIC DNA]</scope>
    <source>
        <strain evidence="6 7">DSM 45317</strain>
    </source>
</reference>
<gene>
    <name evidence="6" type="ORF">SAMN04488085_10974</name>
</gene>
<evidence type="ECO:0000259" key="5">
    <source>
        <dbReference type="PROSITE" id="PS51296"/>
    </source>
</evidence>
<evidence type="ECO:0000313" key="6">
    <source>
        <dbReference type="EMBL" id="SFL30910.1"/>
    </source>
</evidence>
<organism evidence="6 7">
    <name type="scientific">Geodermatophilus ruber</name>
    <dbReference type="NCBI Taxonomy" id="504800"/>
    <lineage>
        <taxon>Bacteria</taxon>
        <taxon>Bacillati</taxon>
        <taxon>Actinomycetota</taxon>
        <taxon>Actinomycetes</taxon>
        <taxon>Geodermatophilales</taxon>
        <taxon>Geodermatophilaceae</taxon>
        <taxon>Geodermatophilus</taxon>
    </lineage>
</organism>